<feature type="domain" description="Myb-like" evidence="4">
    <location>
        <begin position="946"/>
        <end position="994"/>
    </location>
</feature>
<dbReference type="GO" id="GO:0005634">
    <property type="term" value="C:nucleus"/>
    <property type="evidence" value="ECO:0007669"/>
    <property type="project" value="UniProtKB-SubCell"/>
</dbReference>
<dbReference type="GO" id="GO:0000126">
    <property type="term" value="C:transcription factor TFIIIB complex"/>
    <property type="evidence" value="ECO:0007669"/>
    <property type="project" value="TreeGrafter"/>
</dbReference>
<accession>A0AAN8XA26</accession>
<evidence type="ECO:0000256" key="2">
    <source>
        <dbReference type="SAM" id="Coils"/>
    </source>
</evidence>
<dbReference type="InterPro" id="IPR009057">
    <property type="entry name" value="Homeodomain-like_sf"/>
</dbReference>
<dbReference type="Proteomes" id="UP001381693">
    <property type="component" value="Unassembled WGS sequence"/>
</dbReference>
<dbReference type="GO" id="GO:0001156">
    <property type="term" value="F:TFIIIC-class transcription factor complex binding"/>
    <property type="evidence" value="ECO:0007669"/>
    <property type="project" value="TreeGrafter"/>
</dbReference>
<comment type="subcellular location">
    <subcellularLocation>
        <location evidence="1">Nucleus</location>
    </subcellularLocation>
</comment>
<dbReference type="EMBL" id="JAXCGZ010011402">
    <property type="protein sequence ID" value="KAK7074960.1"/>
    <property type="molecule type" value="Genomic_DNA"/>
</dbReference>
<feature type="region of interest" description="Disordered" evidence="3">
    <location>
        <begin position="314"/>
        <end position="347"/>
    </location>
</feature>
<feature type="compositionally biased region" description="Basic residues" evidence="3">
    <location>
        <begin position="1125"/>
        <end position="1143"/>
    </location>
</feature>
<reference evidence="5 6" key="1">
    <citation type="submission" date="2023-11" db="EMBL/GenBank/DDBJ databases">
        <title>Halocaridina rubra genome assembly.</title>
        <authorList>
            <person name="Smith C."/>
        </authorList>
    </citation>
    <scope>NUCLEOTIDE SEQUENCE [LARGE SCALE GENOMIC DNA]</scope>
    <source>
        <strain evidence="5">EP-1</strain>
        <tissue evidence="5">Whole</tissue>
    </source>
</reference>
<dbReference type="Pfam" id="PF15963">
    <property type="entry name" value="Myb_DNA-bind_7"/>
    <property type="match status" value="1"/>
</dbReference>
<dbReference type="InterPro" id="IPR039467">
    <property type="entry name" value="TFIIIB_B''_Myb"/>
</dbReference>
<dbReference type="PANTHER" id="PTHR22929:SF0">
    <property type="entry name" value="TRANSCRIPTION FACTOR TFIIIB COMPONENT B'' HOMOLOG"/>
    <property type="match status" value="1"/>
</dbReference>
<dbReference type="SMART" id="SM00717">
    <property type="entry name" value="SANT"/>
    <property type="match status" value="1"/>
</dbReference>
<evidence type="ECO:0000259" key="4">
    <source>
        <dbReference type="SMART" id="SM00717"/>
    </source>
</evidence>
<feature type="region of interest" description="Disordered" evidence="3">
    <location>
        <begin position="600"/>
        <end position="632"/>
    </location>
</feature>
<dbReference type="SUPFAM" id="SSF46689">
    <property type="entry name" value="Homeodomain-like"/>
    <property type="match status" value="1"/>
</dbReference>
<evidence type="ECO:0000313" key="5">
    <source>
        <dbReference type="EMBL" id="KAK7074960.1"/>
    </source>
</evidence>
<proteinExistence type="predicted"/>
<feature type="compositionally biased region" description="Basic and acidic residues" evidence="3">
    <location>
        <begin position="1111"/>
        <end position="1121"/>
    </location>
</feature>
<keyword evidence="2" id="KW-0175">Coiled coil</keyword>
<feature type="region of interest" description="Disordered" evidence="3">
    <location>
        <begin position="1"/>
        <end position="45"/>
    </location>
</feature>
<feature type="region of interest" description="Disordered" evidence="3">
    <location>
        <begin position="1096"/>
        <end position="1153"/>
    </location>
</feature>
<feature type="compositionally biased region" description="Polar residues" evidence="3">
    <location>
        <begin position="23"/>
        <end position="45"/>
    </location>
</feature>
<evidence type="ECO:0000256" key="1">
    <source>
        <dbReference type="ARBA" id="ARBA00004123"/>
    </source>
</evidence>
<sequence>MRRMKIRATPNFGGGGTGPRLTQPRTKSPAISTDTQTSPISNKNTDYISKDILEEGTSNFVPEITLDSTTDNEKEEIIPIYNETSSRSQKDEYATPDVACMSESSTFDIVCVPTPLAQSPYVPKESVCSSTNTASNSSSALKKEIQVLHSNNDSNNEKSNSLYSSQRKPAAHSDISLVNINDAAVNETFSGCEVTDANILKLPAEPSPSDKISVSDSLPNNTHEEIKIDSSVSTLKTQRKQNINFIKLGGTSRNSPTLVKGNTRRPKIHAKPSVPGANGRKTPTIIKREIMEANPSSDETPLDNTLSVYDCHNEKNAYGKDNNSDSVVPEPDNTKSTSFPPNYNPKLIGKTDIEVNAEIHSRDSRHNDIQVEEKLNEGSDLTVEEVKSKPIIRRPRIMAKPSIFTSAAKKGGSHNGNDECATLKGPKEIVLDSNEPSPATEVVQKASKHVQQNLSVSHKLSSESKKKEIIVEAEIHNSKVEKEVVCIDKRITVSEINDECIPLKSRETLVHNSEIQAKRVCLANRNEAALYAEVLEDEQRTVNQELEVVKDTNQNSKIKIYSEKDFLTHNGSGNSNNMRRSKIRAKPAFCTKRKGSVITGKEAQADWRGTQEVTEKVKQQESPSDLKGKETSVLDEVVQSPRKISHRQSNFLDDHNAPSLNSSGSERKIFKPQLNLKGDLNYVMSDDSCDDKENASKVFAFGKTLKKERLNTENEKLSNSKTNKISTDAMQIKKRNVKNEHDIKRSLTDNNDQLMEDETTLQNEKLIFRERKKKYQKKVSLGQIDREKLTMFDLIFWNPATNPMPGRTDVPKKKFSASAKSDADDAASDIVEEQMVDDLGLDGKATEVAFESNNPESPFKEHHQEELLSLNGCEDDKDDDKTGSGVDIFAPQVKIGPNGQIILDEQSIKIQTTAAKNRDEILSKAEVVEETNDTAHYGKWSKKRRRSCEWTEKETARFYKALSTVGTDFSLMETLFKWRSRAELKTKFKKEERNNRFLVDRALKDCTQFDFSLFEEESDYDPEEDRKATRIAEREEAKRKRLEMKHTLREEQKIQKRLAAKEKKIKNRKKIKSRKSLLRKIRDGVKYIQKDFENEAGTKGEAEDTMGLDLKGAKNETDRQVLKANRSKAFVHKQKSNHKKRLPKKEEKQSNPKSMSLVISEIVVTMETTKCNDTSLENLPATELTVDEMALCNDPTLLQSPSTDPIAVEDEQYAVDRVNNCSPVLSLYSNTLHGTLTDNASVPVTMASDMTGSEIYGNESQEYIPLSAVRTDSDFGTIAIFPSSPYENLEDKKCLTVAEEKLDEVTCSSSQITVTDSSYVADIPPHVSPTTSSASASSQMLFTETAELNADHGYQNQYPICSNPVNECQEENLIVAEQDQKVWEFPVSAVEVHSDGKRTVSVPTTNGQKSLPIPYIPPGTSGVMVVATTVEDNPGEYIYHVYTISPTGS</sequence>
<gene>
    <name evidence="5" type="ORF">SK128_012666</name>
</gene>
<feature type="region of interest" description="Disordered" evidence="3">
    <location>
        <begin position="248"/>
        <end position="281"/>
    </location>
</feature>
<dbReference type="InterPro" id="IPR001005">
    <property type="entry name" value="SANT/Myb"/>
</dbReference>
<name>A0AAN8XA26_HALRR</name>
<feature type="coiled-coil region" evidence="2">
    <location>
        <begin position="1034"/>
        <end position="1064"/>
    </location>
</feature>
<comment type="caution">
    <text evidence="5">The sequence shown here is derived from an EMBL/GenBank/DDBJ whole genome shotgun (WGS) entry which is preliminary data.</text>
</comment>
<feature type="compositionally biased region" description="Basic and acidic residues" evidence="3">
    <location>
        <begin position="613"/>
        <end position="632"/>
    </location>
</feature>
<dbReference type="PANTHER" id="PTHR22929">
    <property type="entry name" value="RNA POLYMERASE III TRANSCRIPTION INITIATION FACTOR B"/>
    <property type="match status" value="1"/>
</dbReference>
<keyword evidence="6" id="KW-1185">Reference proteome</keyword>
<protein>
    <recommendedName>
        <fullName evidence="4">Myb-like domain-containing protein</fullName>
    </recommendedName>
</protein>
<evidence type="ECO:0000313" key="6">
    <source>
        <dbReference type="Proteomes" id="UP001381693"/>
    </source>
</evidence>
<evidence type="ECO:0000256" key="3">
    <source>
        <dbReference type="SAM" id="MobiDB-lite"/>
    </source>
</evidence>
<dbReference type="GO" id="GO:0070898">
    <property type="term" value="P:RNA polymerase III preinitiation complex assembly"/>
    <property type="evidence" value="ECO:0007669"/>
    <property type="project" value="TreeGrafter"/>
</dbReference>
<organism evidence="5 6">
    <name type="scientific">Halocaridina rubra</name>
    <name type="common">Hawaiian red shrimp</name>
    <dbReference type="NCBI Taxonomy" id="373956"/>
    <lineage>
        <taxon>Eukaryota</taxon>
        <taxon>Metazoa</taxon>
        <taxon>Ecdysozoa</taxon>
        <taxon>Arthropoda</taxon>
        <taxon>Crustacea</taxon>
        <taxon>Multicrustacea</taxon>
        <taxon>Malacostraca</taxon>
        <taxon>Eumalacostraca</taxon>
        <taxon>Eucarida</taxon>
        <taxon>Decapoda</taxon>
        <taxon>Pleocyemata</taxon>
        <taxon>Caridea</taxon>
        <taxon>Atyoidea</taxon>
        <taxon>Atyidae</taxon>
        <taxon>Halocaridina</taxon>
    </lineage>
</organism>